<sequence>MDCSPFLSWNEEQPETEQEKAVVFRSLVATVQFQTTVDVSLETKAVKFLEYMYPWTRSSADDFLNTFGRNTEASSRNFIQSIGVLLSSASQVIVAAAIVLLEDLIGECSTIVKLALVTADLISQLINTINPHTISLPDCESIHTNLMNIITRSLWLITPDGLTEFEAEDPSEQQTVHETVLKQVLAPLEKYICHLCVNRFSIVDGKQSENFLVLIARLLQICPYHQPTMDFVLHMPVVLTITSYLTIVGNEDTKWLFLIDMNNAQLEWNGQGREVREMEKTVHRMLRMEGIEDVIEEKLQSDQESFYGEELVGMLIEWNNFQGMNLP</sequence>
<proteinExistence type="predicted"/>
<dbReference type="EMBL" id="JARBJD010000192">
    <property type="protein sequence ID" value="KAK2947732.1"/>
    <property type="molecule type" value="Genomic_DNA"/>
</dbReference>
<keyword evidence="2" id="KW-1185">Reference proteome</keyword>
<evidence type="ECO:0000313" key="2">
    <source>
        <dbReference type="Proteomes" id="UP001281761"/>
    </source>
</evidence>
<organism evidence="1 2">
    <name type="scientific">Blattamonas nauphoetae</name>
    <dbReference type="NCBI Taxonomy" id="2049346"/>
    <lineage>
        <taxon>Eukaryota</taxon>
        <taxon>Metamonada</taxon>
        <taxon>Preaxostyla</taxon>
        <taxon>Oxymonadida</taxon>
        <taxon>Blattamonas</taxon>
    </lineage>
</organism>
<dbReference type="Proteomes" id="UP001281761">
    <property type="component" value="Unassembled WGS sequence"/>
</dbReference>
<name>A0ABQ9X928_9EUKA</name>
<evidence type="ECO:0000313" key="1">
    <source>
        <dbReference type="EMBL" id="KAK2947732.1"/>
    </source>
</evidence>
<reference evidence="1 2" key="1">
    <citation type="journal article" date="2022" name="bioRxiv">
        <title>Genomics of Preaxostyla Flagellates Illuminates Evolutionary Transitions and the Path Towards Mitochondrial Loss.</title>
        <authorList>
            <person name="Novak L.V.F."/>
            <person name="Treitli S.C."/>
            <person name="Pyrih J."/>
            <person name="Halakuc P."/>
            <person name="Pipaliya S.V."/>
            <person name="Vacek V."/>
            <person name="Brzon O."/>
            <person name="Soukal P."/>
            <person name="Eme L."/>
            <person name="Dacks J.B."/>
            <person name="Karnkowska A."/>
            <person name="Elias M."/>
            <person name="Hampl V."/>
        </authorList>
    </citation>
    <scope>NUCLEOTIDE SEQUENCE [LARGE SCALE GENOMIC DNA]</scope>
    <source>
        <strain evidence="1">NAU3</strain>
        <tissue evidence="1">Gut</tissue>
    </source>
</reference>
<accession>A0ABQ9X928</accession>
<comment type="caution">
    <text evidence="1">The sequence shown here is derived from an EMBL/GenBank/DDBJ whole genome shotgun (WGS) entry which is preliminary data.</text>
</comment>
<gene>
    <name evidence="1" type="ORF">BLNAU_17332</name>
</gene>
<protein>
    <submittedName>
        <fullName evidence="1">Uncharacterized protein</fullName>
    </submittedName>
</protein>